<sequence>MIYKKWSCPGRSPSSLVQFEDFCRDLNISLLRPPPNLNFPDEQLVENVKRKLLVSHGEENLNSTFLLNNASYWSPNYAAVSSKLKTDATKIYLDACYLPPSWDAETPETHSNHRPDCHSKLFRRHQKRFKVEPTSEFMDQKPLPGGVG</sequence>
<accession>A0A0R3SEY7</accession>
<dbReference type="Proteomes" id="UP000274504">
    <property type="component" value="Unassembled WGS sequence"/>
</dbReference>
<proteinExistence type="predicted"/>
<name>A0A0R3SEY7_HYMDI</name>
<protein>
    <submittedName>
        <fullName evidence="3">Integrase catalytic domain-containing protein</fullName>
    </submittedName>
</protein>
<gene>
    <name evidence="1" type="ORF">HDID_LOCUS3367</name>
</gene>
<evidence type="ECO:0000313" key="2">
    <source>
        <dbReference type="Proteomes" id="UP000274504"/>
    </source>
</evidence>
<dbReference type="EMBL" id="UYSG01001006">
    <property type="protein sequence ID" value="VDL31320.1"/>
    <property type="molecule type" value="Genomic_DNA"/>
</dbReference>
<dbReference type="WBParaSite" id="HDID_0000336901-mRNA-1">
    <property type="protein sequence ID" value="HDID_0000336901-mRNA-1"/>
    <property type="gene ID" value="HDID_0000336901"/>
</dbReference>
<reference evidence="3" key="1">
    <citation type="submission" date="2017-02" db="UniProtKB">
        <authorList>
            <consortium name="WormBaseParasite"/>
        </authorList>
    </citation>
    <scope>IDENTIFICATION</scope>
</reference>
<dbReference type="AlphaFoldDB" id="A0A0R3SEY7"/>
<evidence type="ECO:0000313" key="1">
    <source>
        <dbReference type="EMBL" id="VDL31320.1"/>
    </source>
</evidence>
<reference evidence="1 2" key="2">
    <citation type="submission" date="2018-11" db="EMBL/GenBank/DDBJ databases">
        <authorList>
            <consortium name="Pathogen Informatics"/>
        </authorList>
    </citation>
    <scope>NUCLEOTIDE SEQUENCE [LARGE SCALE GENOMIC DNA]</scope>
</reference>
<evidence type="ECO:0000313" key="3">
    <source>
        <dbReference type="WBParaSite" id="HDID_0000336901-mRNA-1"/>
    </source>
</evidence>
<organism evidence="3">
    <name type="scientific">Hymenolepis diminuta</name>
    <name type="common">Rat tapeworm</name>
    <dbReference type="NCBI Taxonomy" id="6216"/>
    <lineage>
        <taxon>Eukaryota</taxon>
        <taxon>Metazoa</taxon>
        <taxon>Spiralia</taxon>
        <taxon>Lophotrochozoa</taxon>
        <taxon>Platyhelminthes</taxon>
        <taxon>Cestoda</taxon>
        <taxon>Eucestoda</taxon>
        <taxon>Cyclophyllidea</taxon>
        <taxon>Hymenolepididae</taxon>
        <taxon>Hymenolepis</taxon>
    </lineage>
</organism>